<evidence type="ECO:0008006" key="4">
    <source>
        <dbReference type="Google" id="ProtNLM"/>
    </source>
</evidence>
<dbReference type="AlphaFoldDB" id="A0C9S2"/>
<dbReference type="EMBL" id="CT868052">
    <property type="protein sequence ID" value="CAK67539.1"/>
    <property type="molecule type" value="Genomic_DNA"/>
</dbReference>
<dbReference type="InParanoid" id="A0C9S2"/>
<gene>
    <name evidence="2" type="ORF">GSPATT00006846001</name>
</gene>
<sequence length="229" mass="27111">MNLQIECQGLKFNFVGVQSLEELKSRLHQAEPSFVLQSLTYRDEDDDIITLSDENDFNCLLTKSFQIVQADGQFNYQCTLNDVKQIEKEIESIKQQFEIQKKINSINNKIQFRCVIQEQMMKFHICQFVAIEEQEFTYDEENLEQFMNKIELLQRSLCEQFFESYQSMRLNKLIELKENQIRGKDNLLELSKQLNQLEQIKTQQLSYLNVKGNYNTSTQGDTKSELQNL</sequence>
<dbReference type="Proteomes" id="UP000000600">
    <property type="component" value="Unassembled WGS sequence"/>
</dbReference>
<dbReference type="OrthoDB" id="10328325at2759"/>
<name>A0C9S2_PARTE</name>
<evidence type="ECO:0000313" key="2">
    <source>
        <dbReference type="EMBL" id="CAK67539.1"/>
    </source>
</evidence>
<dbReference type="HOGENOM" id="CLU_1036089_0_0_1"/>
<protein>
    <recommendedName>
        <fullName evidence="4">PB1 domain-containing protein</fullName>
    </recommendedName>
</protein>
<proteinExistence type="predicted"/>
<dbReference type="GeneID" id="5020721"/>
<reference evidence="2 3" key="1">
    <citation type="journal article" date="2006" name="Nature">
        <title>Global trends of whole-genome duplications revealed by the ciliate Paramecium tetraurelia.</title>
        <authorList>
            <consortium name="Genoscope"/>
            <person name="Aury J.-M."/>
            <person name="Jaillon O."/>
            <person name="Duret L."/>
            <person name="Noel B."/>
            <person name="Jubin C."/>
            <person name="Porcel B.M."/>
            <person name="Segurens B."/>
            <person name="Daubin V."/>
            <person name="Anthouard V."/>
            <person name="Aiach N."/>
            <person name="Arnaiz O."/>
            <person name="Billaut A."/>
            <person name="Beisson J."/>
            <person name="Blanc I."/>
            <person name="Bouhouche K."/>
            <person name="Camara F."/>
            <person name="Duharcourt S."/>
            <person name="Guigo R."/>
            <person name="Gogendeau D."/>
            <person name="Katinka M."/>
            <person name="Keller A.-M."/>
            <person name="Kissmehl R."/>
            <person name="Klotz C."/>
            <person name="Koll F."/>
            <person name="Le Moue A."/>
            <person name="Lepere C."/>
            <person name="Malinsky S."/>
            <person name="Nowacki M."/>
            <person name="Nowak J.K."/>
            <person name="Plattner H."/>
            <person name="Poulain J."/>
            <person name="Ruiz F."/>
            <person name="Serrano V."/>
            <person name="Zagulski M."/>
            <person name="Dessen P."/>
            <person name="Betermier M."/>
            <person name="Weissenbach J."/>
            <person name="Scarpelli C."/>
            <person name="Schachter V."/>
            <person name="Sperling L."/>
            <person name="Meyer E."/>
            <person name="Cohen J."/>
            <person name="Wincker P."/>
        </authorList>
    </citation>
    <scope>NUCLEOTIDE SEQUENCE [LARGE SCALE GENOMIC DNA]</scope>
    <source>
        <strain evidence="2 3">Stock d4-2</strain>
    </source>
</reference>
<dbReference type="RefSeq" id="XP_001434936.1">
    <property type="nucleotide sequence ID" value="XM_001434899.2"/>
</dbReference>
<feature type="coiled-coil region" evidence="1">
    <location>
        <begin position="76"/>
        <end position="103"/>
    </location>
</feature>
<evidence type="ECO:0000256" key="1">
    <source>
        <dbReference type="SAM" id="Coils"/>
    </source>
</evidence>
<organism evidence="2 3">
    <name type="scientific">Paramecium tetraurelia</name>
    <dbReference type="NCBI Taxonomy" id="5888"/>
    <lineage>
        <taxon>Eukaryota</taxon>
        <taxon>Sar</taxon>
        <taxon>Alveolata</taxon>
        <taxon>Ciliophora</taxon>
        <taxon>Intramacronucleata</taxon>
        <taxon>Oligohymenophorea</taxon>
        <taxon>Peniculida</taxon>
        <taxon>Parameciidae</taxon>
        <taxon>Paramecium</taxon>
    </lineage>
</organism>
<keyword evidence="3" id="KW-1185">Reference proteome</keyword>
<evidence type="ECO:0000313" key="3">
    <source>
        <dbReference type="Proteomes" id="UP000000600"/>
    </source>
</evidence>
<keyword evidence="1" id="KW-0175">Coiled coil</keyword>
<accession>A0C9S2</accession>
<dbReference type="KEGG" id="ptm:GSPATT00006846001"/>
<dbReference type="OMA" id="ENDFNCL"/>